<evidence type="ECO:0000256" key="1">
    <source>
        <dbReference type="SAM" id="MobiDB-lite"/>
    </source>
</evidence>
<proteinExistence type="predicted"/>
<feature type="compositionally biased region" description="Acidic residues" evidence="1">
    <location>
        <begin position="56"/>
        <end position="66"/>
    </location>
</feature>
<comment type="caution">
    <text evidence="2">The sequence shown here is derived from an EMBL/GenBank/DDBJ whole genome shotgun (WGS) entry which is preliminary data.</text>
</comment>
<reference evidence="2 3" key="1">
    <citation type="journal article" date="2022" name="Nat. Plants">
        <title>Genomes of leafy and leafless Platanthera orchids illuminate the evolution of mycoheterotrophy.</title>
        <authorList>
            <person name="Li M.H."/>
            <person name="Liu K.W."/>
            <person name="Li Z."/>
            <person name="Lu H.C."/>
            <person name="Ye Q.L."/>
            <person name="Zhang D."/>
            <person name="Wang J.Y."/>
            <person name="Li Y.F."/>
            <person name="Zhong Z.M."/>
            <person name="Liu X."/>
            <person name="Yu X."/>
            <person name="Liu D.K."/>
            <person name="Tu X.D."/>
            <person name="Liu B."/>
            <person name="Hao Y."/>
            <person name="Liao X.Y."/>
            <person name="Jiang Y.T."/>
            <person name="Sun W.H."/>
            <person name="Chen J."/>
            <person name="Chen Y.Q."/>
            <person name="Ai Y."/>
            <person name="Zhai J.W."/>
            <person name="Wu S.S."/>
            <person name="Zhou Z."/>
            <person name="Hsiao Y.Y."/>
            <person name="Wu W.L."/>
            <person name="Chen Y.Y."/>
            <person name="Lin Y.F."/>
            <person name="Hsu J.L."/>
            <person name="Li C.Y."/>
            <person name="Wang Z.W."/>
            <person name="Zhao X."/>
            <person name="Zhong W.Y."/>
            <person name="Ma X.K."/>
            <person name="Ma L."/>
            <person name="Huang J."/>
            <person name="Chen G.Z."/>
            <person name="Huang M.Z."/>
            <person name="Huang L."/>
            <person name="Peng D.H."/>
            <person name="Luo Y.B."/>
            <person name="Zou S.Q."/>
            <person name="Chen S.P."/>
            <person name="Lan S."/>
            <person name="Tsai W.C."/>
            <person name="Van de Peer Y."/>
            <person name="Liu Z.J."/>
        </authorList>
    </citation>
    <scope>NUCLEOTIDE SEQUENCE [LARGE SCALE GENOMIC DNA]</scope>
    <source>
        <strain evidence="2">Lor288</strain>
    </source>
</reference>
<dbReference type="Proteomes" id="UP001412067">
    <property type="component" value="Unassembled WGS sequence"/>
</dbReference>
<dbReference type="EMBL" id="JBBWWR010000012">
    <property type="protein sequence ID" value="KAK8958458.1"/>
    <property type="molecule type" value="Genomic_DNA"/>
</dbReference>
<keyword evidence="3" id="KW-1185">Reference proteome</keyword>
<sequence>MKLHQHYHHHPTHHRYASSPIHHYRESSTTRFSASINNRYWRKMPQEMHGGTSDKVDDDEEDDYGEDERRGLRCYDTMFSPDLLFYSASSPSFSGAPARPTGPKSPLRVWCSSGTTFKRGWTSPAFRPS</sequence>
<organism evidence="2 3">
    <name type="scientific">Platanthera guangdongensis</name>
    <dbReference type="NCBI Taxonomy" id="2320717"/>
    <lineage>
        <taxon>Eukaryota</taxon>
        <taxon>Viridiplantae</taxon>
        <taxon>Streptophyta</taxon>
        <taxon>Embryophyta</taxon>
        <taxon>Tracheophyta</taxon>
        <taxon>Spermatophyta</taxon>
        <taxon>Magnoliopsida</taxon>
        <taxon>Liliopsida</taxon>
        <taxon>Asparagales</taxon>
        <taxon>Orchidaceae</taxon>
        <taxon>Orchidoideae</taxon>
        <taxon>Orchideae</taxon>
        <taxon>Orchidinae</taxon>
        <taxon>Platanthera</taxon>
    </lineage>
</organism>
<name>A0ABR2M330_9ASPA</name>
<feature type="region of interest" description="Disordered" evidence="1">
    <location>
        <begin position="43"/>
        <end position="68"/>
    </location>
</feature>
<accession>A0ABR2M330</accession>
<protein>
    <submittedName>
        <fullName evidence="2">Uncharacterized protein</fullName>
    </submittedName>
</protein>
<feature type="region of interest" description="Disordered" evidence="1">
    <location>
        <begin position="1"/>
        <end position="21"/>
    </location>
</feature>
<feature type="compositionally biased region" description="Basic residues" evidence="1">
    <location>
        <begin position="1"/>
        <end position="16"/>
    </location>
</feature>
<gene>
    <name evidence="2" type="ORF">KSP40_PGU010097</name>
</gene>
<evidence type="ECO:0000313" key="2">
    <source>
        <dbReference type="EMBL" id="KAK8958458.1"/>
    </source>
</evidence>
<evidence type="ECO:0000313" key="3">
    <source>
        <dbReference type="Proteomes" id="UP001412067"/>
    </source>
</evidence>